<evidence type="ECO:0000313" key="2">
    <source>
        <dbReference type="EMBL" id="GAW92239.1"/>
    </source>
</evidence>
<comment type="caution">
    <text evidence="2">The sequence shown here is derived from an EMBL/GenBank/DDBJ whole genome shotgun (WGS) entry which is preliminary data.</text>
</comment>
<dbReference type="AlphaFoldDB" id="A0A1Z5HRT9"/>
<gene>
    <name evidence="2" type="ORF">KKC1_13970</name>
</gene>
<evidence type="ECO:0000256" key="1">
    <source>
        <dbReference type="SAM" id="Phobius"/>
    </source>
</evidence>
<name>A0A1Z5HRT9_9FIRM</name>
<evidence type="ECO:0000313" key="3">
    <source>
        <dbReference type="Proteomes" id="UP000197032"/>
    </source>
</evidence>
<dbReference type="Pfam" id="PF09578">
    <property type="entry name" value="Spore_YabQ"/>
    <property type="match status" value="1"/>
</dbReference>
<proteinExistence type="predicted"/>
<dbReference type="Proteomes" id="UP000197032">
    <property type="component" value="Unassembled WGS sequence"/>
</dbReference>
<keyword evidence="1" id="KW-0472">Membrane</keyword>
<dbReference type="EMBL" id="BDGJ01000063">
    <property type="protein sequence ID" value="GAW92239.1"/>
    <property type="molecule type" value="Genomic_DNA"/>
</dbReference>
<dbReference type="NCBIfam" id="TIGR02893">
    <property type="entry name" value="spore_yabQ"/>
    <property type="match status" value="1"/>
</dbReference>
<feature type="transmembrane region" description="Helical" evidence="1">
    <location>
        <begin position="43"/>
        <end position="63"/>
    </location>
</feature>
<keyword evidence="1" id="KW-0812">Transmembrane</keyword>
<dbReference type="InterPro" id="IPR019074">
    <property type="entry name" value="YabQ"/>
</dbReference>
<sequence length="176" mass="20842">MTPVNQQVFHFVFTLLIGFIFGLIFDFYRIFRWLFKPKKFGTYLGDLFLWILLTALGFNLLLVSNLGEVRFYVFIGMGAGFALYYRFFSPGLTSFLRNICLEIMRWWRWIRAGLFLILRTIQKLVFALLGIISMALYQGLILGKVLCRCFRRIICRCLKFLLSLLPFKRNNLNTFL</sequence>
<feature type="transmembrane region" description="Helical" evidence="1">
    <location>
        <begin position="124"/>
        <end position="146"/>
    </location>
</feature>
<feature type="transmembrane region" description="Helical" evidence="1">
    <location>
        <begin position="12"/>
        <end position="31"/>
    </location>
</feature>
<dbReference type="OrthoDB" id="1685240at2"/>
<keyword evidence="3" id="KW-1185">Reference proteome</keyword>
<dbReference type="RefSeq" id="WP_088553639.1">
    <property type="nucleotide sequence ID" value="NZ_BDGJ01000063.1"/>
</dbReference>
<keyword evidence="1" id="KW-1133">Transmembrane helix</keyword>
<accession>A0A1Z5HRT9</accession>
<organism evidence="2 3">
    <name type="scientific">Calderihabitans maritimus</name>
    <dbReference type="NCBI Taxonomy" id="1246530"/>
    <lineage>
        <taxon>Bacteria</taxon>
        <taxon>Bacillati</taxon>
        <taxon>Bacillota</taxon>
        <taxon>Clostridia</taxon>
        <taxon>Neomoorellales</taxon>
        <taxon>Calderihabitantaceae</taxon>
        <taxon>Calderihabitans</taxon>
    </lineage>
</organism>
<reference evidence="3" key="1">
    <citation type="journal article" date="2017" name="Appl. Environ. Microbiol.">
        <title>Genomic analysis of Calderihabitans maritimus KKC1, a thermophilic hydrogenogenic carboxydotrophic bacterium isolated from marine sediment.</title>
        <authorList>
            <person name="Omae K."/>
            <person name="Yoneda Y."/>
            <person name="Fukuyama Y."/>
            <person name="Yoshida T."/>
            <person name="Sako Y."/>
        </authorList>
    </citation>
    <scope>NUCLEOTIDE SEQUENCE [LARGE SCALE GENOMIC DNA]</scope>
    <source>
        <strain evidence="3">KKC1</strain>
    </source>
</reference>
<protein>
    <submittedName>
        <fullName evidence="2">Spore cortex biosynthesis protein YabQ</fullName>
    </submittedName>
</protein>
<feature type="transmembrane region" description="Helical" evidence="1">
    <location>
        <begin position="69"/>
        <end position="87"/>
    </location>
</feature>